<dbReference type="GO" id="GO:0010499">
    <property type="term" value="P:proteasomal ubiquitin-independent protein catabolic process"/>
    <property type="evidence" value="ECO:0007669"/>
    <property type="project" value="TreeGrafter"/>
</dbReference>
<dbReference type="GO" id="GO:0005634">
    <property type="term" value="C:nucleus"/>
    <property type="evidence" value="ECO:0007669"/>
    <property type="project" value="TreeGrafter"/>
</dbReference>
<feature type="region of interest" description="Disordered" evidence="1">
    <location>
        <begin position="225"/>
        <end position="248"/>
    </location>
</feature>
<evidence type="ECO:0000313" key="2">
    <source>
        <dbReference type="EMBL" id="KAG2597931.1"/>
    </source>
</evidence>
<dbReference type="EMBL" id="CM029045">
    <property type="protein sequence ID" value="KAG2597931.1"/>
    <property type="molecule type" value="Genomic_DNA"/>
</dbReference>
<evidence type="ECO:0000313" key="3">
    <source>
        <dbReference type="Proteomes" id="UP000823388"/>
    </source>
</evidence>
<comment type="caution">
    <text evidence="2">The sequence shown here is derived from an EMBL/GenBank/DDBJ whole genome shotgun (WGS) entry which is preliminary data.</text>
</comment>
<dbReference type="GO" id="GO:0016504">
    <property type="term" value="F:peptidase activator activity"/>
    <property type="evidence" value="ECO:0007669"/>
    <property type="project" value="InterPro"/>
</dbReference>
<proteinExistence type="predicted"/>
<gene>
    <name evidence="2" type="ORF">PVAP13_5KG548900</name>
</gene>
<protein>
    <submittedName>
        <fullName evidence="2">Uncharacterized protein</fullName>
    </submittedName>
</protein>
<feature type="compositionally biased region" description="Low complexity" evidence="1">
    <location>
        <begin position="225"/>
        <end position="235"/>
    </location>
</feature>
<keyword evidence="3" id="KW-1185">Reference proteome</keyword>
<feature type="compositionally biased region" description="Polar residues" evidence="1">
    <location>
        <begin position="236"/>
        <end position="248"/>
    </location>
</feature>
<organism evidence="2 3">
    <name type="scientific">Panicum virgatum</name>
    <name type="common">Blackwell switchgrass</name>
    <dbReference type="NCBI Taxonomy" id="38727"/>
    <lineage>
        <taxon>Eukaryota</taxon>
        <taxon>Viridiplantae</taxon>
        <taxon>Streptophyta</taxon>
        <taxon>Embryophyta</taxon>
        <taxon>Tracheophyta</taxon>
        <taxon>Spermatophyta</taxon>
        <taxon>Magnoliopsida</taxon>
        <taxon>Liliopsida</taxon>
        <taxon>Poales</taxon>
        <taxon>Poaceae</taxon>
        <taxon>PACMAD clade</taxon>
        <taxon>Panicoideae</taxon>
        <taxon>Panicodae</taxon>
        <taxon>Paniceae</taxon>
        <taxon>Panicinae</taxon>
        <taxon>Panicum</taxon>
        <taxon>Panicum sect. Hiantes</taxon>
    </lineage>
</organism>
<dbReference type="PANTHER" id="PTHR32170">
    <property type="entry name" value="PROTEASOME ACTIVATOR COMPLEX SUBUNIT 4"/>
    <property type="match status" value="1"/>
</dbReference>
<dbReference type="PANTHER" id="PTHR32170:SF3">
    <property type="entry name" value="PROTEASOME ACTIVATOR COMPLEX SUBUNIT 4"/>
    <property type="match status" value="1"/>
</dbReference>
<name>A0A8T0SHC3_PANVG</name>
<reference evidence="2" key="1">
    <citation type="submission" date="2020-05" db="EMBL/GenBank/DDBJ databases">
        <title>WGS assembly of Panicum virgatum.</title>
        <authorList>
            <person name="Lovell J.T."/>
            <person name="Jenkins J."/>
            <person name="Shu S."/>
            <person name="Juenger T.E."/>
            <person name="Schmutz J."/>
        </authorList>
    </citation>
    <scope>NUCLEOTIDE SEQUENCE</scope>
    <source>
        <strain evidence="2">AP13</strain>
    </source>
</reference>
<accession>A0A8T0SHC3</accession>
<dbReference type="Proteomes" id="UP000823388">
    <property type="component" value="Chromosome 5K"/>
</dbReference>
<dbReference type="GO" id="GO:0005829">
    <property type="term" value="C:cytosol"/>
    <property type="evidence" value="ECO:0007669"/>
    <property type="project" value="TreeGrafter"/>
</dbReference>
<dbReference type="InterPro" id="IPR035309">
    <property type="entry name" value="PSME4"/>
</dbReference>
<dbReference type="GO" id="GO:0070628">
    <property type="term" value="F:proteasome binding"/>
    <property type="evidence" value="ECO:0007669"/>
    <property type="project" value="InterPro"/>
</dbReference>
<sequence>MISHAGLLTFMLQPLRNGGSLKRIAKFVNANILPGATSEVGLLCCACVHSYLVSYYPIDQYKPFTCQPGNIIKPWGCSKAHQGREVEMLNFCPKWHDPSQDELSCANELLQFHLQSALDDLLTICQTKLHSKTGDEKEHLKVTNTSSLQCMVLPEMRPSYKDERSKEVEPIYFIAGSAGSTVGSSEMREKSAEFVHIACRLWLTIYNGSWSLWRRSVGRYSRSASATRTSSRLTAPGSTSTLATTSNI</sequence>
<evidence type="ECO:0000256" key="1">
    <source>
        <dbReference type="SAM" id="MobiDB-lite"/>
    </source>
</evidence>
<dbReference type="AlphaFoldDB" id="A0A8T0SHC3"/>